<dbReference type="InterPro" id="IPR030678">
    <property type="entry name" value="Peptide/Ni-bd"/>
</dbReference>
<dbReference type="GO" id="GO:0030288">
    <property type="term" value="C:outer membrane-bounded periplasmic space"/>
    <property type="evidence" value="ECO:0007669"/>
    <property type="project" value="UniProtKB-ARBA"/>
</dbReference>
<dbReference type="Gene3D" id="3.10.105.10">
    <property type="entry name" value="Dipeptide-binding Protein, Domain 3"/>
    <property type="match status" value="1"/>
</dbReference>
<dbReference type="SUPFAM" id="SSF53850">
    <property type="entry name" value="Periplasmic binding protein-like II"/>
    <property type="match status" value="1"/>
</dbReference>
<dbReference type="CDD" id="cd08503">
    <property type="entry name" value="PBP2_NikA_DppA_OppA_like_17"/>
    <property type="match status" value="1"/>
</dbReference>
<protein>
    <submittedName>
        <fullName evidence="6">Diguanylate cyclase</fullName>
    </submittedName>
</protein>
<comment type="similarity">
    <text evidence="2">Belongs to the bacterial solute-binding protein 5 family.</text>
</comment>
<dbReference type="GO" id="GO:0043190">
    <property type="term" value="C:ATP-binding cassette (ABC) transporter complex"/>
    <property type="evidence" value="ECO:0007669"/>
    <property type="project" value="InterPro"/>
</dbReference>
<dbReference type="PROSITE" id="PS51318">
    <property type="entry name" value="TAT"/>
    <property type="match status" value="1"/>
</dbReference>
<accession>A0A3D9BUV1</accession>
<dbReference type="PANTHER" id="PTHR30290:SF10">
    <property type="entry name" value="PERIPLASMIC OLIGOPEPTIDE-BINDING PROTEIN-RELATED"/>
    <property type="match status" value="1"/>
</dbReference>
<keyword evidence="4" id="KW-0732">Signal</keyword>
<dbReference type="Proteomes" id="UP000257131">
    <property type="component" value="Unassembled WGS sequence"/>
</dbReference>
<dbReference type="Gene3D" id="3.40.190.10">
    <property type="entry name" value="Periplasmic binding protein-like II"/>
    <property type="match status" value="1"/>
</dbReference>
<evidence type="ECO:0000256" key="1">
    <source>
        <dbReference type="ARBA" id="ARBA00004418"/>
    </source>
</evidence>
<dbReference type="GO" id="GO:0015833">
    <property type="term" value="P:peptide transport"/>
    <property type="evidence" value="ECO:0007669"/>
    <property type="project" value="TreeGrafter"/>
</dbReference>
<keyword evidence="7" id="KW-1185">Reference proteome</keyword>
<dbReference type="Pfam" id="PF00496">
    <property type="entry name" value="SBP_bac_5"/>
    <property type="match status" value="1"/>
</dbReference>
<dbReference type="GO" id="GO:1904680">
    <property type="term" value="F:peptide transmembrane transporter activity"/>
    <property type="evidence" value="ECO:0007669"/>
    <property type="project" value="TreeGrafter"/>
</dbReference>
<evidence type="ECO:0000259" key="5">
    <source>
        <dbReference type="Pfam" id="PF00496"/>
    </source>
</evidence>
<organism evidence="6 7">
    <name type="scientific">Rhodosalinus sediminis</name>
    <dbReference type="NCBI Taxonomy" id="1940533"/>
    <lineage>
        <taxon>Bacteria</taxon>
        <taxon>Pseudomonadati</taxon>
        <taxon>Pseudomonadota</taxon>
        <taxon>Alphaproteobacteria</taxon>
        <taxon>Rhodobacterales</taxon>
        <taxon>Paracoccaceae</taxon>
        <taxon>Rhodosalinus</taxon>
    </lineage>
</organism>
<comment type="caution">
    <text evidence="6">The sequence shown here is derived from an EMBL/GenBank/DDBJ whole genome shotgun (WGS) entry which is preliminary data.</text>
</comment>
<evidence type="ECO:0000256" key="2">
    <source>
        <dbReference type="ARBA" id="ARBA00005695"/>
    </source>
</evidence>
<proteinExistence type="inferred from homology"/>
<comment type="subcellular location">
    <subcellularLocation>
        <location evidence="1">Periplasm</location>
    </subcellularLocation>
</comment>
<keyword evidence="3" id="KW-0813">Transport</keyword>
<reference evidence="6 7" key="1">
    <citation type="journal article" date="2017" name="Int. J. Syst. Evol. Microbiol.">
        <title>Rhodosalinus sediminis gen. nov., sp. nov., isolated from marine saltern.</title>
        <authorList>
            <person name="Guo L.Y."/>
            <person name="Ling S.K."/>
            <person name="Li C.M."/>
            <person name="Chen G.J."/>
            <person name="Du Z.J."/>
        </authorList>
    </citation>
    <scope>NUCLEOTIDE SEQUENCE [LARGE SCALE GENOMIC DNA]</scope>
    <source>
        <strain evidence="6 7">WDN1C137</strain>
    </source>
</reference>
<dbReference type="AlphaFoldDB" id="A0A3D9BUV1"/>
<evidence type="ECO:0000256" key="3">
    <source>
        <dbReference type="ARBA" id="ARBA00022448"/>
    </source>
</evidence>
<dbReference type="InterPro" id="IPR039424">
    <property type="entry name" value="SBP_5"/>
</dbReference>
<gene>
    <name evidence="6" type="ORF">DRV84_07530</name>
</gene>
<sequence length="554" mass="61001">MTSPESRRGFVHPAAEMHAREVAEGRLSRREFLTRATALGVAAPTAYALIGLDAPAAAQPAKRQGGTLRIESTVKALKDPRSYDWPQMSNFTRGWLEYLVEYNRDGSFRGILLESWEVNDDATEYTLNVRPGVTWNDGRPFTAEDVAYNIRRWAEREVEGNSMASRVSSLIDDETGVAREGAIAVVDDLTVRLSLNQPDITLIAGFSDFPAAIVPQGFSGDPLESPVGTGPYLPGEFQVGVRAVLVKNPDHDWWGEGVIGEAALDRIEYIDFGTDQAAIVAAADSGEVDMLYESLGEFIEILDGIGWVKSEAVTANTLVIRTNQTAVVDGVTPYADRRVRRALALAVDNSVCLSLGYSDRGTVAENHHVCPIHPEYADIGPSEFDPQAARALMEEAGMADFEHELISIDDDWRRNTSDAAAAQLRDAGIQVRRTILPGSTFWNDWAQYPFSATDWAQRPLGVQVLGLAYRSGEPWNETGFSNPEFDAALAEALSIADADARREVMARLETILRDEGVVIQPYWRSTFRHYREGVIGAEQHPTFEIHVYKLGLAA</sequence>
<dbReference type="EMBL" id="QOHR01000007">
    <property type="protein sequence ID" value="REC57293.1"/>
    <property type="molecule type" value="Genomic_DNA"/>
</dbReference>
<evidence type="ECO:0000313" key="6">
    <source>
        <dbReference type="EMBL" id="REC57293.1"/>
    </source>
</evidence>
<dbReference type="InterPro" id="IPR006311">
    <property type="entry name" value="TAT_signal"/>
</dbReference>
<dbReference type="InterPro" id="IPR000914">
    <property type="entry name" value="SBP_5_dom"/>
</dbReference>
<feature type="domain" description="Solute-binding protein family 5" evidence="5">
    <location>
        <begin position="111"/>
        <end position="458"/>
    </location>
</feature>
<dbReference type="PIRSF" id="PIRSF002741">
    <property type="entry name" value="MppA"/>
    <property type="match status" value="1"/>
</dbReference>
<dbReference type="PANTHER" id="PTHR30290">
    <property type="entry name" value="PERIPLASMIC BINDING COMPONENT OF ABC TRANSPORTER"/>
    <property type="match status" value="1"/>
</dbReference>
<name>A0A3D9BUV1_9RHOB</name>
<evidence type="ECO:0000256" key="4">
    <source>
        <dbReference type="ARBA" id="ARBA00022729"/>
    </source>
</evidence>
<evidence type="ECO:0000313" key="7">
    <source>
        <dbReference type="Proteomes" id="UP000257131"/>
    </source>
</evidence>
<dbReference type="OrthoDB" id="9803988at2"/>